<dbReference type="VEuPathDB" id="VectorBase:AFUN014494"/>
<name>A0A182S207_ANOFN</name>
<organism evidence="1">
    <name type="scientific">Anopheles funestus</name>
    <name type="common">African malaria mosquito</name>
    <dbReference type="NCBI Taxonomy" id="62324"/>
    <lineage>
        <taxon>Eukaryota</taxon>
        <taxon>Metazoa</taxon>
        <taxon>Ecdysozoa</taxon>
        <taxon>Arthropoda</taxon>
        <taxon>Hexapoda</taxon>
        <taxon>Insecta</taxon>
        <taxon>Pterygota</taxon>
        <taxon>Neoptera</taxon>
        <taxon>Endopterygota</taxon>
        <taxon>Diptera</taxon>
        <taxon>Nematocera</taxon>
        <taxon>Culicoidea</taxon>
        <taxon>Culicidae</taxon>
        <taxon>Anophelinae</taxon>
        <taxon>Anopheles</taxon>
    </lineage>
</organism>
<reference evidence="1" key="1">
    <citation type="submission" date="2020-05" db="UniProtKB">
        <authorList>
            <consortium name="EnsemblMetazoa"/>
        </authorList>
    </citation>
    <scope>IDENTIFICATION</scope>
    <source>
        <strain evidence="1">FUMOZ</strain>
    </source>
</reference>
<accession>A0A182S207</accession>
<sequence length="40" mass="4218">MFAISLSVGSYPWTGRCISMIISPSTNQGSILSTRIIATG</sequence>
<evidence type="ECO:0000313" key="1">
    <source>
        <dbReference type="EnsemblMetazoa" id="AFUN014494-PA"/>
    </source>
</evidence>
<proteinExistence type="predicted"/>
<dbReference type="EnsemblMetazoa" id="AFUN014494-RA">
    <property type="protein sequence ID" value="AFUN014494-PA"/>
    <property type="gene ID" value="AFUN014494"/>
</dbReference>
<protein>
    <submittedName>
        <fullName evidence="1">Uncharacterized protein</fullName>
    </submittedName>
</protein>
<dbReference type="AlphaFoldDB" id="A0A182S207"/>